<dbReference type="EMBL" id="AP027081">
    <property type="protein sequence ID" value="BDU76450.1"/>
    <property type="molecule type" value="Genomic_DNA"/>
</dbReference>
<accession>A0AA48GVK8</accession>
<organism evidence="1 2">
    <name type="scientific">Mesoterricola sediminis</name>
    <dbReference type="NCBI Taxonomy" id="2927980"/>
    <lineage>
        <taxon>Bacteria</taxon>
        <taxon>Pseudomonadati</taxon>
        <taxon>Acidobacteriota</taxon>
        <taxon>Holophagae</taxon>
        <taxon>Holophagales</taxon>
        <taxon>Holophagaceae</taxon>
        <taxon>Mesoterricola</taxon>
    </lineage>
</organism>
<sequence>MVTVLWQILKIISSEMTALVLSRSQSLIKP</sequence>
<dbReference type="AlphaFoldDB" id="A0AA48GVK8"/>
<reference evidence="1" key="1">
    <citation type="journal article" date="2023" name="Int. J. Syst. Evol. Microbiol.">
        <title>Mesoterricola silvestris gen. nov., sp. nov., Mesoterricola sediminis sp. nov., Geothrix oryzae sp. nov., Geothrix edaphica sp. nov., Geothrix rubra sp. nov., and Geothrix limicola sp. nov., six novel members of Acidobacteriota isolated from soils.</title>
        <authorList>
            <person name="Itoh H."/>
            <person name="Sugisawa Y."/>
            <person name="Mise K."/>
            <person name="Xu Z."/>
            <person name="Kuniyasu M."/>
            <person name="Ushijima N."/>
            <person name="Kawano K."/>
            <person name="Kobayashi E."/>
            <person name="Shiratori Y."/>
            <person name="Masuda Y."/>
            <person name="Senoo K."/>
        </authorList>
    </citation>
    <scope>NUCLEOTIDE SEQUENCE</scope>
    <source>
        <strain evidence="1">W786</strain>
    </source>
</reference>
<dbReference type="KEGG" id="msea:METESE_14080"/>
<dbReference type="Proteomes" id="UP001228113">
    <property type="component" value="Chromosome"/>
</dbReference>
<evidence type="ECO:0000313" key="1">
    <source>
        <dbReference type="EMBL" id="BDU76450.1"/>
    </source>
</evidence>
<gene>
    <name evidence="1" type="ORF">METESE_14080</name>
</gene>
<proteinExistence type="predicted"/>
<protein>
    <submittedName>
        <fullName evidence="1">Uncharacterized protein</fullName>
    </submittedName>
</protein>
<evidence type="ECO:0000313" key="2">
    <source>
        <dbReference type="Proteomes" id="UP001228113"/>
    </source>
</evidence>
<name>A0AA48GVK8_9BACT</name>
<keyword evidence="2" id="KW-1185">Reference proteome</keyword>